<evidence type="ECO:0000256" key="2">
    <source>
        <dbReference type="ARBA" id="ARBA00007957"/>
    </source>
</evidence>
<feature type="binding site" evidence="10">
    <location>
        <position position="125"/>
    </location>
    <ligand>
        <name>Fe cation</name>
        <dbReference type="ChEBI" id="CHEBI:24875"/>
    </ligand>
</feature>
<evidence type="ECO:0000256" key="7">
    <source>
        <dbReference type="ARBA" id="ARBA00023125"/>
    </source>
</evidence>
<dbReference type="CDD" id="cd07153">
    <property type="entry name" value="Fur_like"/>
    <property type="match status" value="1"/>
</dbReference>
<dbReference type="EMBL" id="ACJM01000014">
    <property type="protein sequence ID" value="EEG76694.1"/>
    <property type="molecule type" value="Genomic_DNA"/>
</dbReference>
<evidence type="ECO:0000313" key="11">
    <source>
        <dbReference type="EMBL" id="EEG76694.1"/>
    </source>
</evidence>
<dbReference type="InterPro" id="IPR043135">
    <property type="entry name" value="Fur_C"/>
</dbReference>
<dbReference type="GO" id="GO:0003700">
    <property type="term" value="F:DNA-binding transcription factor activity"/>
    <property type="evidence" value="ECO:0007669"/>
    <property type="project" value="InterPro"/>
</dbReference>
<sequence length="140" mass="15960">MSTPQLLKLLKEKGYKLTSQRRQIIEALRLTGRRASAREIYEALSKDNPHISMDTVYRNLRLLTEIGVVHQISLQSGAVFELDDKRHHHHLVCVDCEEVVCIPYCPEAKSYNEFAGSAGFEVLGHVFEVYGRCAACREKK</sequence>
<keyword evidence="3" id="KW-0963">Cytoplasm</keyword>
<keyword evidence="4" id="KW-0678">Repressor</keyword>
<evidence type="ECO:0000256" key="9">
    <source>
        <dbReference type="PIRSR" id="PIRSR602481-1"/>
    </source>
</evidence>
<feature type="binding site" evidence="9">
    <location>
        <position position="93"/>
    </location>
    <ligand>
        <name>Zn(2+)</name>
        <dbReference type="ChEBI" id="CHEBI:29105"/>
    </ligand>
</feature>
<evidence type="ECO:0000256" key="6">
    <source>
        <dbReference type="ARBA" id="ARBA00023015"/>
    </source>
</evidence>
<keyword evidence="6" id="KW-0805">Transcription regulation</keyword>
<dbReference type="GO" id="GO:1900376">
    <property type="term" value="P:regulation of secondary metabolite biosynthetic process"/>
    <property type="evidence" value="ECO:0007669"/>
    <property type="project" value="TreeGrafter"/>
</dbReference>
<dbReference type="PANTHER" id="PTHR33202">
    <property type="entry name" value="ZINC UPTAKE REGULATION PROTEIN"/>
    <property type="match status" value="1"/>
</dbReference>
<comment type="similarity">
    <text evidence="2">Belongs to the Fur family.</text>
</comment>
<keyword evidence="7" id="KW-0238">DNA-binding</keyword>
<gene>
    <name evidence="11" type="ORF">DealDRAFT_2520</name>
</gene>
<evidence type="ECO:0000313" key="12">
    <source>
        <dbReference type="Proteomes" id="UP000006443"/>
    </source>
</evidence>
<comment type="subcellular location">
    <subcellularLocation>
        <location evidence="1">Cytoplasm</location>
    </subcellularLocation>
</comment>
<dbReference type="eggNOG" id="COG0735">
    <property type="taxonomic scope" value="Bacteria"/>
</dbReference>
<organism evidence="11 12">
    <name type="scientific">Dethiobacter alkaliphilus AHT 1</name>
    <dbReference type="NCBI Taxonomy" id="555088"/>
    <lineage>
        <taxon>Bacteria</taxon>
        <taxon>Bacillati</taxon>
        <taxon>Bacillota</taxon>
        <taxon>Dethiobacteria</taxon>
        <taxon>Dethiobacterales</taxon>
        <taxon>Dethiobacteraceae</taxon>
        <taxon>Dethiobacter</taxon>
    </lineage>
</organism>
<feature type="binding site" evidence="9">
    <location>
        <position position="133"/>
    </location>
    <ligand>
        <name>Zn(2+)</name>
        <dbReference type="ChEBI" id="CHEBI:29105"/>
    </ligand>
</feature>
<comment type="caution">
    <text evidence="11">The sequence shown here is derived from an EMBL/GenBank/DDBJ whole genome shotgun (WGS) entry which is preliminary data.</text>
</comment>
<evidence type="ECO:0000256" key="1">
    <source>
        <dbReference type="ARBA" id="ARBA00004496"/>
    </source>
</evidence>
<keyword evidence="5 9" id="KW-0862">Zinc</keyword>
<dbReference type="GO" id="GO:0045892">
    <property type="term" value="P:negative regulation of DNA-templated transcription"/>
    <property type="evidence" value="ECO:0007669"/>
    <property type="project" value="TreeGrafter"/>
</dbReference>
<dbReference type="RefSeq" id="WP_008517992.1">
    <property type="nucleotide sequence ID" value="NZ_ACJM01000014.1"/>
</dbReference>
<comment type="cofactor">
    <cofactor evidence="9">
        <name>Zn(2+)</name>
        <dbReference type="ChEBI" id="CHEBI:29105"/>
    </cofactor>
    <text evidence="9">Binds 1 zinc ion per subunit.</text>
</comment>
<dbReference type="Gene3D" id="1.10.10.10">
    <property type="entry name" value="Winged helix-like DNA-binding domain superfamily/Winged helix DNA-binding domain"/>
    <property type="match status" value="1"/>
</dbReference>
<dbReference type="GO" id="GO:0000976">
    <property type="term" value="F:transcription cis-regulatory region binding"/>
    <property type="evidence" value="ECO:0007669"/>
    <property type="project" value="TreeGrafter"/>
</dbReference>
<dbReference type="InterPro" id="IPR036390">
    <property type="entry name" value="WH_DNA-bd_sf"/>
</dbReference>
<dbReference type="InterPro" id="IPR036388">
    <property type="entry name" value="WH-like_DNA-bd_sf"/>
</dbReference>
<protein>
    <submittedName>
        <fullName evidence="11">Ferric uptake regulator, Fur family</fullName>
    </submittedName>
</protein>
<dbReference type="STRING" id="555088.DealDRAFT_2520"/>
<dbReference type="InterPro" id="IPR002481">
    <property type="entry name" value="FUR"/>
</dbReference>
<keyword evidence="8" id="KW-0804">Transcription</keyword>
<comment type="cofactor">
    <cofactor evidence="10">
        <name>Mn(2+)</name>
        <dbReference type="ChEBI" id="CHEBI:29035"/>
    </cofactor>
    <cofactor evidence="10">
        <name>Fe(2+)</name>
        <dbReference type="ChEBI" id="CHEBI:29033"/>
    </cofactor>
    <text evidence="10">Binds 1 Mn(2+) or Fe(2+) ion per subunit.</text>
</comment>
<dbReference type="Gene3D" id="3.30.1490.190">
    <property type="match status" value="1"/>
</dbReference>
<dbReference type="GO" id="GO:0005737">
    <property type="term" value="C:cytoplasm"/>
    <property type="evidence" value="ECO:0007669"/>
    <property type="project" value="UniProtKB-SubCell"/>
</dbReference>
<keyword evidence="10" id="KW-0408">Iron</keyword>
<dbReference type="Proteomes" id="UP000006443">
    <property type="component" value="Unassembled WGS sequence"/>
</dbReference>
<dbReference type="Pfam" id="PF01475">
    <property type="entry name" value="FUR"/>
    <property type="match status" value="1"/>
</dbReference>
<dbReference type="PANTHER" id="PTHR33202:SF1">
    <property type="entry name" value="FERRIC UPTAKE REGULATION PROTEIN"/>
    <property type="match status" value="1"/>
</dbReference>
<name>C0GJ61_DETAL</name>
<keyword evidence="12" id="KW-1185">Reference proteome</keyword>
<dbReference type="SUPFAM" id="SSF46785">
    <property type="entry name" value="Winged helix' DNA-binding domain"/>
    <property type="match status" value="1"/>
</dbReference>
<dbReference type="AlphaFoldDB" id="C0GJ61"/>
<evidence type="ECO:0000256" key="10">
    <source>
        <dbReference type="PIRSR" id="PIRSR602481-2"/>
    </source>
</evidence>
<proteinExistence type="inferred from homology"/>
<feature type="binding site" evidence="9">
    <location>
        <position position="136"/>
    </location>
    <ligand>
        <name>Zn(2+)</name>
        <dbReference type="ChEBI" id="CHEBI:29105"/>
    </ligand>
</feature>
<dbReference type="OrthoDB" id="8659436at2"/>
<feature type="binding site" evidence="9">
    <location>
        <position position="96"/>
    </location>
    <ligand>
        <name>Zn(2+)</name>
        <dbReference type="ChEBI" id="CHEBI:29105"/>
    </ligand>
</feature>
<dbReference type="GO" id="GO:0008270">
    <property type="term" value="F:zinc ion binding"/>
    <property type="evidence" value="ECO:0007669"/>
    <property type="project" value="TreeGrafter"/>
</dbReference>
<reference evidence="11 12" key="1">
    <citation type="submission" date="2009-02" db="EMBL/GenBank/DDBJ databases">
        <title>Sequencing of the draft genome and assembly of Dethiobacter alkaliphilus AHT 1.</title>
        <authorList>
            <consortium name="US DOE Joint Genome Institute (JGI-PGF)"/>
            <person name="Lucas S."/>
            <person name="Copeland A."/>
            <person name="Lapidus A."/>
            <person name="Glavina del Rio T."/>
            <person name="Dalin E."/>
            <person name="Tice H."/>
            <person name="Bruce D."/>
            <person name="Goodwin L."/>
            <person name="Pitluck S."/>
            <person name="Larimer F."/>
            <person name="Land M.L."/>
            <person name="Hauser L."/>
            <person name="Muyzer G."/>
        </authorList>
    </citation>
    <scope>NUCLEOTIDE SEQUENCE [LARGE SCALE GENOMIC DNA]</scope>
    <source>
        <strain evidence="11 12">AHT 1</strain>
    </source>
</reference>
<evidence type="ECO:0000256" key="8">
    <source>
        <dbReference type="ARBA" id="ARBA00023163"/>
    </source>
</evidence>
<evidence type="ECO:0000256" key="5">
    <source>
        <dbReference type="ARBA" id="ARBA00022833"/>
    </source>
</evidence>
<evidence type="ECO:0000256" key="4">
    <source>
        <dbReference type="ARBA" id="ARBA00022491"/>
    </source>
</evidence>
<feature type="binding site" evidence="10">
    <location>
        <position position="87"/>
    </location>
    <ligand>
        <name>Fe cation</name>
        <dbReference type="ChEBI" id="CHEBI:24875"/>
    </ligand>
</feature>
<accession>C0GJ61</accession>
<keyword evidence="9" id="KW-0479">Metal-binding</keyword>
<evidence type="ECO:0000256" key="3">
    <source>
        <dbReference type="ARBA" id="ARBA00022490"/>
    </source>
</evidence>